<evidence type="ECO:0000256" key="2">
    <source>
        <dbReference type="ARBA" id="ARBA00006739"/>
    </source>
</evidence>
<organism evidence="6 7">
    <name type="scientific">Alicyclobacillus fastidiosus</name>
    <dbReference type="NCBI Taxonomy" id="392011"/>
    <lineage>
        <taxon>Bacteria</taxon>
        <taxon>Bacillati</taxon>
        <taxon>Bacillota</taxon>
        <taxon>Bacilli</taxon>
        <taxon>Bacillales</taxon>
        <taxon>Alicyclobacillaceae</taxon>
        <taxon>Alicyclobacillus</taxon>
    </lineage>
</organism>
<dbReference type="PANTHER" id="PTHR43179:SF12">
    <property type="entry name" value="GALACTOFURANOSYLTRANSFERASE GLFT2"/>
    <property type="match status" value="1"/>
</dbReference>
<evidence type="ECO:0000256" key="3">
    <source>
        <dbReference type="ARBA" id="ARBA00022676"/>
    </source>
</evidence>
<evidence type="ECO:0000259" key="5">
    <source>
        <dbReference type="Pfam" id="PF00535"/>
    </source>
</evidence>
<sequence length="347" mass="38908">MQDTCEPNGIGLDKATLDQSASISVVIPSYQRPQSLTKCLEAIDRQTWLPKEVIVVCRTTDADSIEAVRDWELMTRGYQKRLALVAEPGQVAALRMGTYAVTSEIVAYTDDDTIPEPNWLEKIVSYYKDPSVGGVGGRDVIHGLRSLRAASRVGVLTWYGKLIGNHHVGCAGVRKVDVLKGANASFRTCLVQFPKFLRGDGAQVHNEVYVCLRIRRMGYSLIYDPAIQVLHYPGPRYDRGGRGQVVKSAIRDAAFNADVTMLLYLSWPMKVVRSIYNLLLGHRGSPGLFRLLIGCIRGERDILLTFLPTQLGHLDGTIFYFQHHVFNRRTQTSTSWLRKTGERLKEL</sequence>
<feature type="domain" description="Glycosyltransferase 2-like" evidence="5">
    <location>
        <begin position="24"/>
        <end position="138"/>
    </location>
</feature>
<proteinExistence type="inferred from homology"/>
<dbReference type="InterPro" id="IPR001173">
    <property type="entry name" value="Glyco_trans_2-like"/>
</dbReference>
<dbReference type="EMBL" id="CP104067">
    <property type="protein sequence ID" value="WAH39888.1"/>
    <property type="molecule type" value="Genomic_DNA"/>
</dbReference>
<evidence type="ECO:0000313" key="7">
    <source>
        <dbReference type="Proteomes" id="UP001164761"/>
    </source>
</evidence>
<accession>A0ABY6ZBH6</accession>
<dbReference type="Proteomes" id="UP001164761">
    <property type="component" value="Chromosome"/>
</dbReference>
<evidence type="ECO:0000313" key="6">
    <source>
        <dbReference type="EMBL" id="WAH39888.1"/>
    </source>
</evidence>
<keyword evidence="4 6" id="KW-0808">Transferase</keyword>
<dbReference type="RefSeq" id="WP_268003786.1">
    <property type="nucleotide sequence ID" value="NZ_BSUT01000001.1"/>
</dbReference>
<comment type="pathway">
    <text evidence="1">Cell wall biogenesis; cell wall polysaccharide biosynthesis.</text>
</comment>
<keyword evidence="7" id="KW-1185">Reference proteome</keyword>
<dbReference type="PANTHER" id="PTHR43179">
    <property type="entry name" value="RHAMNOSYLTRANSFERASE WBBL"/>
    <property type="match status" value="1"/>
</dbReference>
<name>A0ABY6ZBH6_9BACL</name>
<gene>
    <name evidence="6" type="ORF">NZD89_15935</name>
</gene>
<dbReference type="Pfam" id="PF00535">
    <property type="entry name" value="Glycos_transf_2"/>
    <property type="match status" value="1"/>
</dbReference>
<comment type="similarity">
    <text evidence="2">Belongs to the glycosyltransferase 2 family.</text>
</comment>
<evidence type="ECO:0000256" key="4">
    <source>
        <dbReference type="ARBA" id="ARBA00022679"/>
    </source>
</evidence>
<evidence type="ECO:0000256" key="1">
    <source>
        <dbReference type="ARBA" id="ARBA00004776"/>
    </source>
</evidence>
<dbReference type="GO" id="GO:0016757">
    <property type="term" value="F:glycosyltransferase activity"/>
    <property type="evidence" value="ECO:0007669"/>
    <property type="project" value="UniProtKB-KW"/>
</dbReference>
<protein>
    <submittedName>
        <fullName evidence="6">Glycosyltransferase</fullName>
        <ecNumber evidence="6">2.4.-.-</ecNumber>
    </submittedName>
</protein>
<dbReference type="InterPro" id="IPR029044">
    <property type="entry name" value="Nucleotide-diphossugar_trans"/>
</dbReference>
<reference evidence="6" key="1">
    <citation type="submission" date="2022-08" db="EMBL/GenBank/DDBJ databases">
        <title>Alicyclobacillus fastidiosus DSM 17978, complete genome.</title>
        <authorList>
            <person name="Wang Q."/>
            <person name="Cai R."/>
            <person name="Wang Z."/>
        </authorList>
    </citation>
    <scope>NUCLEOTIDE SEQUENCE</scope>
    <source>
        <strain evidence="6">DSM 17978</strain>
    </source>
</reference>
<dbReference type="Gene3D" id="3.90.550.10">
    <property type="entry name" value="Spore Coat Polysaccharide Biosynthesis Protein SpsA, Chain A"/>
    <property type="match status" value="1"/>
</dbReference>
<dbReference type="SUPFAM" id="SSF53448">
    <property type="entry name" value="Nucleotide-diphospho-sugar transferases"/>
    <property type="match status" value="1"/>
</dbReference>
<keyword evidence="3 6" id="KW-0328">Glycosyltransferase</keyword>
<dbReference type="EC" id="2.4.-.-" evidence="6"/>